<evidence type="ECO:0000313" key="1">
    <source>
        <dbReference type="EMBL" id="OYQ31893.1"/>
    </source>
</evidence>
<dbReference type="AlphaFoldDB" id="A0A255YRQ1"/>
<proteinExistence type="predicted"/>
<comment type="caution">
    <text evidence="1">The sequence shown here is derived from an EMBL/GenBank/DDBJ whole genome shotgun (WGS) entry which is preliminary data.</text>
</comment>
<protein>
    <submittedName>
        <fullName evidence="1">Uncharacterized protein</fullName>
    </submittedName>
</protein>
<evidence type="ECO:0000313" key="2">
    <source>
        <dbReference type="Proteomes" id="UP000216605"/>
    </source>
</evidence>
<name>A0A255YRQ1_9FLAO</name>
<dbReference type="EMBL" id="NOXV01000306">
    <property type="protein sequence ID" value="OYQ31893.1"/>
    <property type="molecule type" value="Genomic_DNA"/>
</dbReference>
<keyword evidence="2" id="KW-1185">Reference proteome</keyword>
<organism evidence="1 2">
    <name type="scientific">Flavobacterium cyanobacteriorum</name>
    <dbReference type="NCBI Taxonomy" id="2022802"/>
    <lineage>
        <taxon>Bacteria</taxon>
        <taxon>Pseudomonadati</taxon>
        <taxon>Bacteroidota</taxon>
        <taxon>Flavobacteriia</taxon>
        <taxon>Flavobacteriales</taxon>
        <taxon>Flavobacteriaceae</taxon>
        <taxon>Flavobacterium</taxon>
    </lineage>
</organism>
<gene>
    <name evidence="1" type="ORF">CHU92_15480</name>
</gene>
<dbReference type="Proteomes" id="UP000216605">
    <property type="component" value="Unassembled WGS sequence"/>
</dbReference>
<accession>A0A255YRQ1</accession>
<reference evidence="1 2" key="1">
    <citation type="submission" date="2017-07" db="EMBL/GenBank/DDBJ databases">
        <title>Flavobacterium cyanobacteriorum sp. nov., isolated from cyanobacterial aggregates in a eutrophic lake.</title>
        <authorList>
            <person name="Cai H."/>
        </authorList>
    </citation>
    <scope>NUCLEOTIDE SEQUENCE [LARGE SCALE GENOMIC DNA]</scope>
    <source>
        <strain evidence="1 2">TH021</strain>
    </source>
</reference>
<sequence>MKFQFTDNEVFVFMRRSFLGIYSGPFLIKEKVPNEYSYLGKLELKNFSVNGSDVKISFGHKNLIGVKYNFHLTNVSDSDKELLSLNLC</sequence>